<evidence type="ECO:0000256" key="9">
    <source>
        <dbReference type="ARBA" id="ARBA00048679"/>
    </source>
</evidence>
<dbReference type="InterPro" id="IPR008271">
    <property type="entry name" value="Ser/Thr_kinase_AS"/>
</dbReference>
<keyword evidence="6 13" id="KW-0418">Kinase</keyword>
<accession>A0A139AN78</accession>
<dbReference type="Proteomes" id="UP000070544">
    <property type="component" value="Unassembled WGS sequence"/>
</dbReference>
<dbReference type="SMART" id="SM00220">
    <property type="entry name" value="S_TKc"/>
    <property type="match status" value="1"/>
</dbReference>
<dbReference type="InterPro" id="IPR039046">
    <property type="entry name" value="PDPK1"/>
</dbReference>
<dbReference type="InterPro" id="IPR011009">
    <property type="entry name" value="Kinase-like_dom_sf"/>
</dbReference>
<comment type="similarity">
    <text evidence="1">Belongs to the protein kinase superfamily. AGC Ser/Thr protein kinase family. PDPK1 subfamily.</text>
</comment>
<organism evidence="13 14">
    <name type="scientific">Gonapodya prolifera (strain JEL478)</name>
    <name type="common">Monoblepharis prolifera</name>
    <dbReference type="NCBI Taxonomy" id="1344416"/>
    <lineage>
        <taxon>Eukaryota</taxon>
        <taxon>Fungi</taxon>
        <taxon>Fungi incertae sedis</taxon>
        <taxon>Chytridiomycota</taxon>
        <taxon>Chytridiomycota incertae sedis</taxon>
        <taxon>Monoblepharidomycetes</taxon>
        <taxon>Monoblepharidales</taxon>
        <taxon>Gonapodyaceae</taxon>
        <taxon>Gonapodya</taxon>
    </lineage>
</organism>
<dbReference type="PANTHER" id="PTHR24356">
    <property type="entry name" value="SERINE/THREONINE-PROTEIN KINASE"/>
    <property type="match status" value="1"/>
</dbReference>
<dbReference type="Gene3D" id="1.10.510.10">
    <property type="entry name" value="Transferase(Phosphotransferase) domain 1"/>
    <property type="match status" value="1"/>
</dbReference>
<evidence type="ECO:0000256" key="5">
    <source>
        <dbReference type="ARBA" id="ARBA00022741"/>
    </source>
</evidence>
<evidence type="ECO:0000256" key="6">
    <source>
        <dbReference type="ARBA" id="ARBA00022777"/>
    </source>
</evidence>
<keyword evidence="4" id="KW-0808">Transferase</keyword>
<evidence type="ECO:0000256" key="2">
    <source>
        <dbReference type="ARBA" id="ARBA00012513"/>
    </source>
</evidence>
<keyword evidence="5 10" id="KW-0547">Nucleotide-binding</keyword>
<evidence type="ECO:0000256" key="3">
    <source>
        <dbReference type="ARBA" id="ARBA00022527"/>
    </source>
</evidence>
<evidence type="ECO:0000313" key="14">
    <source>
        <dbReference type="Proteomes" id="UP000070544"/>
    </source>
</evidence>
<keyword evidence="7 10" id="KW-0067">ATP-binding</keyword>
<dbReference type="AlphaFoldDB" id="A0A139AN78"/>
<dbReference type="EC" id="2.7.11.1" evidence="2"/>
<dbReference type="InterPro" id="IPR017441">
    <property type="entry name" value="Protein_kinase_ATP_BS"/>
</dbReference>
<evidence type="ECO:0000313" key="13">
    <source>
        <dbReference type="EMBL" id="KXS17945.1"/>
    </source>
</evidence>
<gene>
    <name evidence="13" type="ORF">M427DRAFT_54174</name>
</gene>
<evidence type="ECO:0000256" key="1">
    <source>
        <dbReference type="ARBA" id="ARBA00010006"/>
    </source>
</evidence>
<comment type="catalytic activity">
    <reaction evidence="9">
        <text>L-seryl-[protein] + ATP = O-phospho-L-seryl-[protein] + ADP + H(+)</text>
        <dbReference type="Rhea" id="RHEA:17989"/>
        <dbReference type="Rhea" id="RHEA-COMP:9863"/>
        <dbReference type="Rhea" id="RHEA-COMP:11604"/>
        <dbReference type="ChEBI" id="CHEBI:15378"/>
        <dbReference type="ChEBI" id="CHEBI:29999"/>
        <dbReference type="ChEBI" id="CHEBI:30616"/>
        <dbReference type="ChEBI" id="CHEBI:83421"/>
        <dbReference type="ChEBI" id="CHEBI:456216"/>
        <dbReference type="EC" id="2.7.11.1"/>
    </reaction>
</comment>
<dbReference type="GO" id="GO:0004674">
    <property type="term" value="F:protein serine/threonine kinase activity"/>
    <property type="evidence" value="ECO:0007669"/>
    <property type="project" value="UniProtKB-KW"/>
</dbReference>
<dbReference type="Pfam" id="PF00069">
    <property type="entry name" value="Pkinase"/>
    <property type="match status" value="1"/>
</dbReference>
<proteinExistence type="inferred from homology"/>
<dbReference type="OMA" id="RYYAANL"/>
<dbReference type="GO" id="GO:0035556">
    <property type="term" value="P:intracellular signal transduction"/>
    <property type="evidence" value="ECO:0007669"/>
    <property type="project" value="TreeGrafter"/>
</dbReference>
<evidence type="ECO:0000256" key="10">
    <source>
        <dbReference type="PROSITE-ProRule" id="PRU10141"/>
    </source>
</evidence>
<evidence type="ECO:0000256" key="7">
    <source>
        <dbReference type="ARBA" id="ARBA00022840"/>
    </source>
</evidence>
<reference evidence="13 14" key="1">
    <citation type="journal article" date="2015" name="Genome Biol. Evol.">
        <title>Phylogenomic analyses indicate that early fungi evolved digesting cell walls of algal ancestors of land plants.</title>
        <authorList>
            <person name="Chang Y."/>
            <person name="Wang S."/>
            <person name="Sekimoto S."/>
            <person name="Aerts A.L."/>
            <person name="Choi C."/>
            <person name="Clum A."/>
            <person name="LaButti K.M."/>
            <person name="Lindquist E.A."/>
            <person name="Yee Ngan C."/>
            <person name="Ohm R.A."/>
            <person name="Salamov A.A."/>
            <person name="Grigoriev I.V."/>
            <person name="Spatafora J.W."/>
            <person name="Berbee M.L."/>
        </authorList>
    </citation>
    <scope>NUCLEOTIDE SEQUENCE [LARGE SCALE GENOMIC DNA]</scope>
    <source>
        <strain evidence="13 14">JEL478</strain>
    </source>
</reference>
<dbReference type="EMBL" id="KQ965744">
    <property type="protein sequence ID" value="KXS17945.1"/>
    <property type="molecule type" value="Genomic_DNA"/>
</dbReference>
<evidence type="ECO:0000256" key="8">
    <source>
        <dbReference type="ARBA" id="ARBA00047899"/>
    </source>
</evidence>
<keyword evidence="14" id="KW-1185">Reference proteome</keyword>
<name>A0A139AN78_GONPJ</name>
<dbReference type="CDD" id="cd05581">
    <property type="entry name" value="STKc_PDK1"/>
    <property type="match status" value="1"/>
</dbReference>
<dbReference type="FunFam" id="3.30.200.20:FF:000191">
    <property type="entry name" value="3-phosphoinositide-dependent protein kinase 2-like"/>
    <property type="match status" value="1"/>
</dbReference>
<dbReference type="FunFam" id="1.10.510.10:FF:000534">
    <property type="entry name" value="Serine/threonine-protein kinase PKH2"/>
    <property type="match status" value="1"/>
</dbReference>
<evidence type="ECO:0000256" key="4">
    <source>
        <dbReference type="ARBA" id="ARBA00022679"/>
    </source>
</evidence>
<evidence type="ECO:0000259" key="12">
    <source>
        <dbReference type="PROSITE" id="PS50011"/>
    </source>
</evidence>
<keyword evidence="3 11" id="KW-0723">Serine/threonine-protein kinase</keyword>
<dbReference type="STRING" id="1344416.A0A139AN78"/>
<dbReference type="PROSITE" id="PS00108">
    <property type="entry name" value="PROTEIN_KINASE_ST"/>
    <property type="match status" value="1"/>
</dbReference>
<dbReference type="InterPro" id="IPR050236">
    <property type="entry name" value="Ser_Thr_kinase_AGC"/>
</dbReference>
<dbReference type="SUPFAM" id="SSF56112">
    <property type="entry name" value="Protein kinase-like (PK-like)"/>
    <property type="match status" value="1"/>
</dbReference>
<protein>
    <recommendedName>
        <fullName evidence="2">non-specific serine/threonine protein kinase</fullName>
        <ecNumber evidence="2">2.7.11.1</ecNumber>
    </recommendedName>
</protein>
<dbReference type="GO" id="GO:0005524">
    <property type="term" value="F:ATP binding"/>
    <property type="evidence" value="ECO:0007669"/>
    <property type="project" value="UniProtKB-UniRule"/>
</dbReference>
<dbReference type="InterPro" id="IPR000719">
    <property type="entry name" value="Prot_kinase_dom"/>
</dbReference>
<sequence>MSELDPLRRRTANDFTFGDSIGDGSYSTVVHAIEKDSGRDFAIKILDKRHILKHDKAKYVHVEKDVLNHLNGHQFVVRLYYTFQDQASLYFVLEYAKTGDMLELIKKYGSFDLATTRFYVAEIVLALEYIHGKNVIHRDLKPENVLLGEDMHIMLTDFGTAKLLPVVGSQDEGQGGTQGQNKRNSFVGTAEYVSPELLSDKVASKASDFWALGCMTYQMLCGRPPFQGKTDYMIFQNILKVDYTYPDNFPPVAQEFVSALIRLNPASRLGVDSEEGGGYTALKGHAFFEGMDWENVGKQSPPTITSGLSPPVKVVPIDATDFVNRLNDMISNS</sequence>
<dbReference type="PROSITE" id="PS50011">
    <property type="entry name" value="PROTEIN_KINASE_DOM"/>
    <property type="match status" value="1"/>
</dbReference>
<comment type="catalytic activity">
    <reaction evidence="8">
        <text>L-threonyl-[protein] + ATP = O-phospho-L-threonyl-[protein] + ADP + H(+)</text>
        <dbReference type="Rhea" id="RHEA:46608"/>
        <dbReference type="Rhea" id="RHEA-COMP:11060"/>
        <dbReference type="Rhea" id="RHEA-COMP:11605"/>
        <dbReference type="ChEBI" id="CHEBI:15378"/>
        <dbReference type="ChEBI" id="CHEBI:30013"/>
        <dbReference type="ChEBI" id="CHEBI:30616"/>
        <dbReference type="ChEBI" id="CHEBI:61977"/>
        <dbReference type="ChEBI" id="CHEBI:456216"/>
        <dbReference type="EC" id="2.7.11.1"/>
    </reaction>
</comment>
<evidence type="ECO:0000256" key="11">
    <source>
        <dbReference type="RuleBase" id="RU000304"/>
    </source>
</evidence>
<dbReference type="PANTHER" id="PTHR24356:SF163">
    <property type="entry name" value="3-PHOSPHOINOSITIDE-DEPENDENT PROTEIN KINASE 1-RELATED"/>
    <property type="match status" value="1"/>
</dbReference>
<dbReference type="PROSITE" id="PS00107">
    <property type="entry name" value="PROTEIN_KINASE_ATP"/>
    <property type="match status" value="1"/>
</dbReference>
<feature type="domain" description="Protein kinase" evidence="12">
    <location>
        <begin position="15"/>
        <end position="288"/>
    </location>
</feature>
<dbReference type="Gene3D" id="3.30.200.20">
    <property type="entry name" value="Phosphorylase Kinase, domain 1"/>
    <property type="match status" value="1"/>
</dbReference>
<dbReference type="OrthoDB" id="347657at2759"/>
<feature type="binding site" evidence="10">
    <location>
        <position position="44"/>
    </location>
    <ligand>
        <name>ATP</name>
        <dbReference type="ChEBI" id="CHEBI:30616"/>
    </ligand>
</feature>